<dbReference type="PANTHER" id="PTHR30005:SF0">
    <property type="entry name" value="RETROGRADE REGULATION PROTEIN 2"/>
    <property type="match status" value="1"/>
</dbReference>
<dbReference type="CDD" id="cd24052">
    <property type="entry name" value="ASKHA_NBD_HpPPX-GppA-like"/>
    <property type="match status" value="1"/>
</dbReference>
<comment type="caution">
    <text evidence="3">The sequence shown here is derived from an EMBL/GenBank/DDBJ whole genome shotgun (WGS) entry which is preliminary data.</text>
</comment>
<dbReference type="InterPro" id="IPR050273">
    <property type="entry name" value="GppA/Ppx_hydrolase"/>
</dbReference>
<keyword evidence="4" id="KW-1185">Reference proteome</keyword>
<dbReference type="RefSeq" id="WP_379873976.1">
    <property type="nucleotide sequence ID" value="NZ_JBHUIP010000001.1"/>
</dbReference>
<accession>A0ABW5DJQ0</accession>
<dbReference type="InterPro" id="IPR003695">
    <property type="entry name" value="Ppx_GppA_N"/>
</dbReference>
<dbReference type="Gene3D" id="3.30.420.40">
    <property type="match status" value="1"/>
</dbReference>
<dbReference type="Gene3D" id="3.30.420.150">
    <property type="entry name" value="Exopolyphosphatase. Domain 2"/>
    <property type="match status" value="1"/>
</dbReference>
<name>A0ABW5DJQ0_9PROT</name>
<dbReference type="EMBL" id="JBHUIP010000001">
    <property type="protein sequence ID" value="MFD2261343.1"/>
    <property type="molecule type" value="Genomic_DNA"/>
</dbReference>
<protein>
    <submittedName>
        <fullName evidence="3">Ppx/GppA family phosphatase</fullName>
    </submittedName>
</protein>
<evidence type="ECO:0000259" key="2">
    <source>
        <dbReference type="Pfam" id="PF21697"/>
    </source>
</evidence>
<reference evidence="4" key="1">
    <citation type="journal article" date="2019" name="Int. J. Syst. Evol. Microbiol.">
        <title>The Global Catalogue of Microorganisms (GCM) 10K type strain sequencing project: providing services to taxonomists for standard genome sequencing and annotation.</title>
        <authorList>
            <consortium name="The Broad Institute Genomics Platform"/>
            <consortium name="The Broad Institute Genome Sequencing Center for Infectious Disease"/>
            <person name="Wu L."/>
            <person name="Ma J."/>
        </authorList>
    </citation>
    <scope>NUCLEOTIDE SEQUENCE [LARGE SCALE GENOMIC DNA]</scope>
    <source>
        <strain evidence="4">CGMCC 1.19062</strain>
    </source>
</reference>
<dbReference type="Gene3D" id="1.10.3210.10">
    <property type="entry name" value="Hypothetical protein af1432"/>
    <property type="match status" value="1"/>
</dbReference>
<evidence type="ECO:0000313" key="3">
    <source>
        <dbReference type="EMBL" id="MFD2261343.1"/>
    </source>
</evidence>
<proteinExistence type="predicted"/>
<dbReference type="PANTHER" id="PTHR30005">
    <property type="entry name" value="EXOPOLYPHOSPHATASE"/>
    <property type="match status" value="1"/>
</dbReference>
<feature type="domain" description="Exopolyphosphatase C-terminal" evidence="2">
    <location>
        <begin position="341"/>
        <end position="477"/>
    </location>
</feature>
<dbReference type="Pfam" id="PF21697">
    <property type="entry name" value="Ppx_C"/>
    <property type="match status" value="1"/>
</dbReference>
<feature type="domain" description="Ppx/GppA phosphatase N-terminal" evidence="1">
    <location>
        <begin position="20"/>
        <end position="297"/>
    </location>
</feature>
<evidence type="ECO:0000259" key="1">
    <source>
        <dbReference type="Pfam" id="PF02541"/>
    </source>
</evidence>
<gene>
    <name evidence="3" type="ORF">ACFSM5_00490</name>
</gene>
<dbReference type="SUPFAM" id="SSF53067">
    <property type="entry name" value="Actin-like ATPase domain"/>
    <property type="match status" value="2"/>
</dbReference>
<organism evidence="3 4">
    <name type="scientific">Lacibacterium aquatile</name>
    <dbReference type="NCBI Taxonomy" id="1168082"/>
    <lineage>
        <taxon>Bacteria</taxon>
        <taxon>Pseudomonadati</taxon>
        <taxon>Pseudomonadota</taxon>
        <taxon>Alphaproteobacteria</taxon>
        <taxon>Rhodospirillales</taxon>
        <taxon>Rhodospirillaceae</taxon>
    </lineage>
</organism>
<evidence type="ECO:0000313" key="4">
    <source>
        <dbReference type="Proteomes" id="UP001597295"/>
    </source>
</evidence>
<dbReference type="SUPFAM" id="SSF109604">
    <property type="entry name" value="HD-domain/PDEase-like"/>
    <property type="match status" value="1"/>
</dbReference>
<dbReference type="Pfam" id="PF02541">
    <property type="entry name" value="Ppx-GppA"/>
    <property type="match status" value="1"/>
</dbReference>
<sequence length="494" mass="53266">MPTSKRVAIIDIGSNSIRLVVYKDSSRSPLTLFNEKVMCGLGRGLAGSGRLNPEGRRSALTNLARFRVLADHMNVCETIIVATSAVRDAADGPSFVAEMERISGLKVRVLPGGEEARLSALGLLSAIPDADGFVGDLGGGSLELVDVRSGQVGELTSLPLGALRILDQSGGSSRKAGNLIKKELQTLPWLDRLQGRDFYAVGGAWRALARMLMDHRHYPLHIIHHYAVPADEAAAFFAKIHRMDKDELKKQPSISRRRMDALPYAALVFEQLAAVARPRRIVFSAAGLREGVLFDQLGPSVKRQDPLMAGCAVLAGAGRFELGFEELLSFLRPMLGINARLARLAEAACRLSDVAWMEHPDYRAAQAYRRVLQLPVNGIDHVERAFLAYAVALRYGASRDELPDGTAQLLLSAEDMRLAGAVGIGLRLGYLLSGGAPGELGNCRLEVLGGILTLTLPTDGSVVLGDAVYRRLESLGKTLDLPTRILPEVGISAK</sequence>
<dbReference type="Proteomes" id="UP001597295">
    <property type="component" value="Unassembled WGS sequence"/>
</dbReference>
<dbReference type="InterPro" id="IPR043129">
    <property type="entry name" value="ATPase_NBD"/>
</dbReference>
<dbReference type="InterPro" id="IPR048951">
    <property type="entry name" value="Ppx_C"/>
</dbReference>